<keyword evidence="1" id="KW-1133">Transmembrane helix</keyword>
<feature type="transmembrane region" description="Helical" evidence="1">
    <location>
        <begin position="37"/>
        <end position="58"/>
    </location>
</feature>
<keyword evidence="3" id="KW-1185">Reference proteome</keyword>
<keyword evidence="1" id="KW-0472">Membrane</keyword>
<proteinExistence type="predicted"/>
<protein>
    <submittedName>
        <fullName evidence="2">Uncharacterized protein</fullName>
    </submittedName>
</protein>
<evidence type="ECO:0000313" key="2">
    <source>
        <dbReference type="EMBL" id="MCU6760916.1"/>
    </source>
</evidence>
<comment type="caution">
    <text evidence="2">The sequence shown here is derived from an EMBL/GenBank/DDBJ whole genome shotgun (WGS) entry which is preliminary data.</text>
</comment>
<evidence type="ECO:0000256" key="1">
    <source>
        <dbReference type="SAM" id="Phobius"/>
    </source>
</evidence>
<sequence>MKKIKQLLALLGVLLLAGLYISTLIFALIGSSQSMELLKVSLIFTIIVPVLLWVYSYIYKLMKHKDSH</sequence>
<keyword evidence="1" id="KW-0812">Transmembrane</keyword>
<reference evidence="2 3" key="1">
    <citation type="journal article" date="2021" name="ISME Commun">
        <title>Automated analysis of genomic sequences facilitates high-throughput and comprehensive description of bacteria.</title>
        <authorList>
            <person name="Hitch T.C.A."/>
        </authorList>
    </citation>
    <scope>NUCLEOTIDE SEQUENCE [LARGE SCALE GENOMIC DNA]</scope>
    <source>
        <strain evidence="2 3">Sanger_109</strain>
    </source>
</reference>
<dbReference type="EMBL" id="JAOQJQ010000001">
    <property type="protein sequence ID" value="MCU6760916.1"/>
    <property type="molecule type" value="Genomic_DNA"/>
</dbReference>
<dbReference type="Proteomes" id="UP001652442">
    <property type="component" value="Unassembled WGS sequence"/>
</dbReference>
<organism evidence="2 3">
    <name type="scientific">Brotonthovivens ammoniilytica</name>
    <dbReference type="NCBI Taxonomy" id="2981725"/>
    <lineage>
        <taxon>Bacteria</taxon>
        <taxon>Bacillati</taxon>
        <taxon>Bacillota</taxon>
        <taxon>Clostridia</taxon>
        <taxon>Lachnospirales</taxon>
        <taxon>Lachnospiraceae</taxon>
        <taxon>Brotonthovivens</taxon>
    </lineage>
</organism>
<accession>A0ABT2TG99</accession>
<evidence type="ECO:0000313" key="3">
    <source>
        <dbReference type="Proteomes" id="UP001652442"/>
    </source>
</evidence>
<gene>
    <name evidence="2" type="ORF">OCV88_01030</name>
</gene>
<name>A0ABT2TG99_9FIRM</name>